<keyword evidence="7 9" id="KW-0408">Iron</keyword>
<dbReference type="Gene3D" id="3.10.20.30">
    <property type="match status" value="1"/>
</dbReference>
<dbReference type="GO" id="GO:0051537">
    <property type="term" value="F:2 iron, 2 sulfur cluster binding"/>
    <property type="evidence" value="ECO:0007669"/>
    <property type="project" value="UniProtKB-KW"/>
</dbReference>
<dbReference type="GO" id="GO:0008177">
    <property type="term" value="F:succinate dehydrogenase (quinone) activity"/>
    <property type="evidence" value="ECO:0007669"/>
    <property type="project" value="UniProtKB-EC"/>
</dbReference>
<dbReference type="InterPro" id="IPR025192">
    <property type="entry name" value="Succ_DH/fum_Rdtase_N"/>
</dbReference>
<evidence type="ECO:0000256" key="5">
    <source>
        <dbReference type="ARBA" id="ARBA00022723"/>
    </source>
</evidence>
<dbReference type="EMBL" id="CP002770">
    <property type="protein sequence ID" value="AEG16736.1"/>
    <property type="molecule type" value="Genomic_DNA"/>
</dbReference>
<keyword evidence="3 9" id="KW-0004">4Fe-4S</keyword>
<dbReference type="EC" id="1.3.5.1" evidence="9"/>
<keyword evidence="9" id="KW-0003">3Fe-4S</keyword>
<dbReference type="NCBIfam" id="TIGR00384">
    <property type="entry name" value="dhsB"/>
    <property type="match status" value="1"/>
</dbReference>
<keyword evidence="4 9" id="KW-0001">2Fe-2S</keyword>
<dbReference type="AlphaFoldDB" id="A0AAU8PWD4"/>
<feature type="domain" description="2Fe-2S ferredoxin-type" evidence="10">
    <location>
        <begin position="3"/>
        <end position="94"/>
    </location>
</feature>
<dbReference type="InterPro" id="IPR036010">
    <property type="entry name" value="2Fe-2S_ferredoxin-like_sf"/>
</dbReference>
<evidence type="ECO:0000256" key="8">
    <source>
        <dbReference type="ARBA" id="ARBA00023014"/>
    </source>
</evidence>
<dbReference type="Proteomes" id="UP000009229">
    <property type="component" value="Chromosome"/>
</dbReference>
<feature type="domain" description="4Fe-4S ferredoxin-type" evidence="11">
    <location>
        <begin position="136"/>
        <end position="166"/>
    </location>
</feature>
<evidence type="ECO:0000313" key="13">
    <source>
        <dbReference type="Proteomes" id="UP000009229"/>
    </source>
</evidence>
<dbReference type="RefSeq" id="WP_013824242.1">
    <property type="nucleotide sequence ID" value="NC_015573.1"/>
</dbReference>
<dbReference type="PROSITE" id="PS51379">
    <property type="entry name" value="4FE4S_FER_2"/>
    <property type="match status" value="1"/>
</dbReference>
<dbReference type="NCBIfam" id="NF004616">
    <property type="entry name" value="PRK05950.1"/>
    <property type="match status" value="1"/>
</dbReference>
<comment type="cofactor">
    <cofactor evidence="9">
        <name>[3Fe-4S] cluster</name>
        <dbReference type="ChEBI" id="CHEBI:21137"/>
    </cofactor>
    <text evidence="9">Binds 1 [3Fe-4S] cluster.</text>
</comment>
<protein>
    <recommendedName>
        <fullName evidence="9">Fumarate reductase iron-sulfur subunit</fullName>
        <ecNumber evidence="9">1.3.5.1</ecNumber>
    </recommendedName>
</protein>
<dbReference type="GO" id="GO:0006099">
    <property type="term" value="P:tricarboxylic acid cycle"/>
    <property type="evidence" value="ECO:0007669"/>
    <property type="project" value="InterPro"/>
</dbReference>
<evidence type="ECO:0000313" key="12">
    <source>
        <dbReference type="EMBL" id="AEG16736.1"/>
    </source>
</evidence>
<dbReference type="GO" id="GO:0051538">
    <property type="term" value="F:3 iron, 4 sulfur cluster binding"/>
    <property type="evidence" value="ECO:0007669"/>
    <property type="project" value="UniProtKB-KW"/>
</dbReference>
<gene>
    <name evidence="12" type="ordered locus">Desku_3247</name>
</gene>
<dbReference type="GO" id="GO:0046872">
    <property type="term" value="F:metal ion binding"/>
    <property type="evidence" value="ECO:0007669"/>
    <property type="project" value="UniProtKB-KW"/>
</dbReference>
<dbReference type="SUPFAM" id="SSF46548">
    <property type="entry name" value="alpha-helical ferredoxin"/>
    <property type="match status" value="1"/>
</dbReference>
<dbReference type="InterPro" id="IPR009051">
    <property type="entry name" value="Helical_ferredxn"/>
</dbReference>
<evidence type="ECO:0000256" key="3">
    <source>
        <dbReference type="ARBA" id="ARBA00022485"/>
    </source>
</evidence>
<evidence type="ECO:0000259" key="10">
    <source>
        <dbReference type="PROSITE" id="PS51085"/>
    </source>
</evidence>
<dbReference type="FunFam" id="1.10.1060.10:FF:000003">
    <property type="entry name" value="Succinate dehydrogenase iron-sulfur subunit"/>
    <property type="match status" value="1"/>
</dbReference>
<evidence type="ECO:0000259" key="11">
    <source>
        <dbReference type="PROSITE" id="PS51379"/>
    </source>
</evidence>
<dbReference type="SUPFAM" id="SSF54292">
    <property type="entry name" value="2Fe-2S ferredoxin-like"/>
    <property type="match status" value="1"/>
</dbReference>
<dbReference type="Pfam" id="PF13183">
    <property type="entry name" value="Fer4_8"/>
    <property type="match status" value="1"/>
</dbReference>
<evidence type="ECO:0000256" key="6">
    <source>
        <dbReference type="ARBA" id="ARBA00023002"/>
    </source>
</evidence>
<proteinExistence type="inferred from homology"/>
<dbReference type="InterPro" id="IPR012675">
    <property type="entry name" value="Beta-grasp_dom_sf"/>
</dbReference>
<keyword evidence="8 9" id="KW-0411">Iron-sulfur</keyword>
<dbReference type="InterPro" id="IPR004489">
    <property type="entry name" value="Succ_DH/fum_Rdtase_Fe-S"/>
</dbReference>
<evidence type="ECO:0000256" key="1">
    <source>
        <dbReference type="ARBA" id="ARBA00005163"/>
    </source>
</evidence>
<comment type="catalytic activity">
    <reaction evidence="9">
        <text>a menaquinone + succinate = a menaquinol + fumarate</text>
        <dbReference type="Rhea" id="RHEA:27834"/>
        <dbReference type="Rhea" id="RHEA-COMP:9537"/>
        <dbReference type="Rhea" id="RHEA-COMP:9539"/>
        <dbReference type="ChEBI" id="CHEBI:16374"/>
        <dbReference type="ChEBI" id="CHEBI:18151"/>
        <dbReference type="ChEBI" id="CHEBI:29806"/>
        <dbReference type="ChEBI" id="CHEBI:30031"/>
        <dbReference type="EC" id="1.3.5.1"/>
    </reaction>
</comment>
<sequence>MTLNVKVFRFNPETDKMPRFDTFKIEEFPNMAVLDVVMNIQNYHDPTLAYRCSCRIGMCGSCAMYINGRPRLACRTQVSSLGTKDITIMPLPNLPIIRDLAVDMEPFFEKYKKIKPYLIPKQDLKEPVICKPDSGERELIDYMLECITCGACYGACTMVATDPHYLGPAALTRAYCLIADKRDAATRERLVIVEQSEGVWRCHTQFNCAEVCPKKIVPTQAIQQLKKRCVFKRLGLFRG</sequence>
<dbReference type="GO" id="GO:0009055">
    <property type="term" value="F:electron transfer activity"/>
    <property type="evidence" value="ECO:0007669"/>
    <property type="project" value="InterPro"/>
</dbReference>
<dbReference type="Pfam" id="PF13085">
    <property type="entry name" value="Fer2_3"/>
    <property type="match status" value="1"/>
</dbReference>
<dbReference type="Gene3D" id="1.10.1060.10">
    <property type="entry name" value="Alpha-helical ferredoxin"/>
    <property type="match status" value="1"/>
</dbReference>
<dbReference type="KEGG" id="dku:Desku_3247"/>
<evidence type="ECO:0000256" key="4">
    <source>
        <dbReference type="ARBA" id="ARBA00022714"/>
    </source>
</evidence>
<dbReference type="PANTHER" id="PTHR11921">
    <property type="entry name" value="SUCCINATE DEHYDROGENASE IRON-SULFUR PROTEIN"/>
    <property type="match status" value="1"/>
</dbReference>
<dbReference type="PANTHER" id="PTHR11921:SF29">
    <property type="entry name" value="SUCCINATE DEHYDROGENASE [UBIQUINONE] IRON-SULFUR SUBUNIT, MITOCHONDRIAL"/>
    <property type="match status" value="1"/>
</dbReference>
<dbReference type="GO" id="GO:0022904">
    <property type="term" value="P:respiratory electron transport chain"/>
    <property type="evidence" value="ECO:0007669"/>
    <property type="project" value="TreeGrafter"/>
</dbReference>
<dbReference type="InterPro" id="IPR017896">
    <property type="entry name" value="4Fe4S_Fe-S-bd"/>
</dbReference>
<dbReference type="InterPro" id="IPR050573">
    <property type="entry name" value="SDH/FRD_Iron-Sulfur"/>
</dbReference>
<dbReference type="GO" id="GO:0051539">
    <property type="term" value="F:4 iron, 4 sulfur cluster binding"/>
    <property type="evidence" value="ECO:0007669"/>
    <property type="project" value="UniProtKB-KW"/>
</dbReference>
<name>A0AAU8PWD4_DESK7</name>
<keyword evidence="6" id="KW-0560">Oxidoreductase</keyword>
<evidence type="ECO:0000256" key="2">
    <source>
        <dbReference type="ARBA" id="ARBA00009433"/>
    </source>
</evidence>
<dbReference type="InterPro" id="IPR001041">
    <property type="entry name" value="2Fe-2S_ferredoxin-type"/>
</dbReference>
<evidence type="ECO:0000256" key="7">
    <source>
        <dbReference type="ARBA" id="ARBA00023004"/>
    </source>
</evidence>
<comment type="cofactor">
    <cofactor evidence="9">
        <name>[2Fe-2S] cluster</name>
        <dbReference type="ChEBI" id="CHEBI:190135"/>
    </cofactor>
    <text evidence="9">Binds 1 [2Fe-2S] cluster.</text>
</comment>
<comment type="cofactor">
    <cofactor evidence="9">
        <name>[4Fe-4S] cluster</name>
        <dbReference type="ChEBI" id="CHEBI:49883"/>
    </cofactor>
    <text evidence="9">Binds 1 [4Fe-4S] cluster.</text>
</comment>
<comment type="pathway">
    <text evidence="1">Carbohydrate metabolism; tricarboxylic acid cycle.</text>
</comment>
<organism evidence="12 13">
    <name type="scientific">Desulfofundulus kuznetsovii (strain DSM 6115 / VKM B-1805 / 17)</name>
    <name type="common">Desulfotomaculum kuznetsovii</name>
    <dbReference type="NCBI Taxonomy" id="760568"/>
    <lineage>
        <taxon>Bacteria</taxon>
        <taxon>Bacillati</taxon>
        <taxon>Bacillota</taxon>
        <taxon>Clostridia</taxon>
        <taxon>Eubacteriales</taxon>
        <taxon>Peptococcaceae</taxon>
        <taxon>Desulfofundulus</taxon>
    </lineage>
</organism>
<comment type="similarity">
    <text evidence="2 9">Belongs to the succinate dehydrogenase/fumarate reductase iron-sulfur protein family.</text>
</comment>
<dbReference type="PROSITE" id="PS51085">
    <property type="entry name" value="2FE2S_FER_2"/>
    <property type="match status" value="1"/>
</dbReference>
<dbReference type="InterPro" id="IPR006058">
    <property type="entry name" value="2Fe2S_fd_BS"/>
</dbReference>
<reference evidence="13" key="1">
    <citation type="submission" date="2011-05" db="EMBL/GenBank/DDBJ databases">
        <title>Complete sequence of Desulfotomaculum kuznetsovii DSM 6115.</title>
        <authorList>
            <person name="Lucas S."/>
            <person name="Han J."/>
            <person name="Lapidus A."/>
            <person name="Cheng J.-F."/>
            <person name="Goodwin L."/>
            <person name="Pitluck S."/>
            <person name="Peters L."/>
            <person name="Mikhailova N."/>
            <person name="Lu M."/>
            <person name="Saunders E."/>
            <person name="Han C."/>
            <person name="Tapia R."/>
            <person name="Land M."/>
            <person name="Hauser L."/>
            <person name="Kyrpides N."/>
            <person name="Ivanova N."/>
            <person name="Pagani I."/>
            <person name="Nazina T."/>
            <person name="Ivanova A."/>
            <person name="Parshina S."/>
            <person name="Kuever J."/>
            <person name="Muyzer G."/>
            <person name="Plugge C."/>
            <person name="Stams A."/>
            <person name="Woyke T."/>
        </authorList>
    </citation>
    <scope>NUCLEOTIDE SEQUENCE [LARGE SCALE GENOMIC DNA]</scope>
    <source>
        <strain evidence="13">DSM 6115 / VKM B-1805 / 17</strain>
    </source>
</reference>
<keyword evidence="5 9" id="KW-0479">Metal-binding</keyword>
<accession>A0AAU8PWD4</accession>
<dbReference type="PROSITE" id="PS00197">
    <property type="entry name" value="2FE2S_FER_1"/>
    <property type="match status" value="1"/>
</dbReference>
<evidence type="ECO:0000256" key="9">
    <source>
        <dbReference type="RuleBase" id="RU361237"/>
    </source>
</evidence>
<keyword evidence="13" id="KW-1185">Reference proteome</keyword>